<dbReference type="HOGENOM" id="CLU_457910_0_0_1"/>
<feature type="compositionally biased region" description="Low complexity" evidence="1">
    <location>
        <begin position="417"/>
        <end position="439"/>
    </location>
</feature>
<dbReference type="Proteomes" id="UP000053257">
    <property type="component" value="Unassembled WGS sequence"/>
</dbReference>
<feature type="compositionally biased region" description="Basic and acidic residues" evidence="1">
    <location>
        <begin position="209"/>
        <end position="221"/>
    </location>
</feature>
<feature type="compositionally biased region" description="Polar residues" evidence="1">
    <location>
        <begin position="22"/>
        <end position="39"/>
    </location>
</feature>
<feature type="region of interest" description="Disordered" evidence="1">
    <location>
        <begin position="98"/>
        <end position="117"/>
    </location>
</feature>
<feature type="region of interest" description="Disordered" evidence="1">
    <location>
        <begin position="1"/>
        <end position="81"/>
    </location>
</feature>
<reference evidence="3 4" key="1">
    <citation type="journal article" date="2014" name="PLoS Genet.">
        <title>Analysis of the Phlebiopsis gigantea genome, transcriptome and secretome provides insight into its pioneer colonization strategies of wood.</title>
        <authorList>
            <person name="Hori C."/>
            <person name="Ishida T."/>
            <person name="Igarashi K."/>
            <person name="Samejima M."/>
            <person name="Suzuki H."/>
            <person name="Master E."/>
            <person name="Ferreira P."/>
            <person name="Ruiz-Duenas F.J."/>
            <person name="Held B."/>
            <person name="Canessa P."/>
            <person name="Larrondo L.F."/>
            <person name="Schmoll M."/>
            <person name="Druzhinina I.S."/>
            <person name="Kubicek C.P."/>
            <person name="Gaskell J.A."/>
            <person name="Kersten P."/>
            <person name="St John F."/>
            <person name="Glasner J."/>
            <person name="Sabat G."/>
            <person name="Splinter BonDurant S."/>
            <person name="Syed K."/>
            <person name="Yadav J."/>
            <person name="Mgbeahuruike A.C."/>
            <person name="Kovalchuk A."/>
            <person name="Asiegbu F.O."/>
            <person name="Lackner G."/>
            <person name="Hoffmeister D."/>
            <person name="Rencoret J."/>
            <person name="Gutierrez A."/>
            <person name="Sun H."/>
            <person name="Lindquist E."/>
            <person name="Barry K."/>
            <person name="Riley R."/>
            <person name="Grigoriev I.V."/>
            <person name="Henrissat B."/>
            <person name="Kues U."/>
            <person name="Berka R.M."/>
            <person name="Martinez A.T."/>
            <person name="Covert S.F."/>
            <person name="Blanchette R.A."/>
            <person name="Cullen D."/>
        </authorList>
    </citation>
    <scope>NUCLEOTIDE SEQUENCE [LARGE SCALE GENOMIC DNA]</scope>
    <source>
        <strain evidence="3 4">11061_1 CR5-6</strain>
    </source>
</reference>
<accession>A0A0C3S4P5</accession>
<proteinExistence type="predicted"/>
<feature type="compositionally biased region" description="Polar residues" evidence="1">
    <location>
        <begin position="366"/>
        <end position="376"/>
    </location>
</feature>
<organism evidence="3 4">
    <name type="scientific">Phlebiopsis gigantea (strain 11061_1 CR5-6)</name>
    <name type="common">White-rot fungus</name>
    <name type="synonym">Peniophora gigantea</name>
    <dbReference type="NCBI Taxonomy" id="745531"/>
    <lineage>
        <taxon>Eukaryota</taxon>
        <taxon>Fungi</taxon>
        <taxon>Dikarya</taxon>
        <taxon>Basidiomycota</taxon>
        <taxon>Agaricomycotina</taxon>
        <taxon>Agaricomycetes</taxon>
        <taxon>Polyporales</taxon>
        <taxon>Phanerochaetaceae</taxon>
        <taxon>Phlebiopsis</taxon>
    </lineage>
</organism>
<feature type="transmembrane region" description="Helical" evidence="2">
    <location>
        <begin position="574"/>
        <end position="594"/>
    </location>
</feature>
<protein>
    <submittedName>
        <fullName evidence="3">Uncharacterized protein</fullName>
    </submittedName>
</protein>
<keyword evidence="2" id="KW-1133">Transmembrane helix</keyword>
<feature type="compositionally biased region" description="Polar residues" evidence="1">
    <location>
        <begin position="66"/>
        <end position="81"/>
    </location>
</feature>
<feature type="compositionally biased region" description="Polar residues" evidence="1">
    <location>
        <begin position="383"/>
        <end position="412"/>
    </location>
</feature>
<evidence type="ECO:0000256" key="1">
    <source>
        <dbReference type="SAM" id="MobiDB-lite"/>
    </source>
</evidence>
<dbReference type="AlphaFoldDB" id="A0A0C3S4P5"/>
<evidence type="ECO:0000256" key="2">
    <source>
        <dbReference type="SAM" id="Phobius"/>
    </source>
</evidence>
<feature type="compositionally biased region" description="Pro residues" evidence="1">
    <location>
        <begin position="1"/>
        <end position="14"/>
    </location>
</feature>
<evidence type="ECO:0000313" key="3">
    <source>
        <dbReference type="EMBL" id="KIP03095.1"/>
    </source>
</evidence>
<feature type="transmembrane region" description="Helical" evidence="2">
    <location>
        <begin position="516"/>
        <end position="534"/>
    </location>
</feature>
<keyword evidence="2" id="KW-0472">Membrane</keyword>
<feature type="region of interest" description="Disordered" evidence="1">
    <location>
        <begin position="478"/>
        <end position="502"/>
    </location>
</feature>
<sequence length="596" mass="65062">MTSGSSPPPLPPLNHPELIASMTRSQSMLHDLSNHTQAVATPPLRHWTSELHGKTFPPRRRRRKTNGSPGDENSISFPSATRRTLRAYASFPRVRQLFQPEQRARHDSSSHLSRRSSAEWSAHQATFGAADDSGVDYGWPAAVSKEILRLSLGDDGAGKSRQSKDASVPATSVDPDISHRVRNNVPAGSGEESGRPCSPLLSPSPAPAHPDDQLDARDEQPHQGPDADDSLSKAAGVEEVDRGMNAGDSSTLDEAGDYGFHSATLPRPARTPRKSILRQSSPLALEDPEVSSSTPYNGVPPSPRRSSGRHPARHSSEPALASVLETPTNNKGKRKAEDLDITPPDQRNQHTTFVIPADHRRITALSEGTQAPSAYQQRKRVRLSSSPFASPGQSRPNSVQQNVPTAGPSSLRPTVLPSPAARAISRASRPTSTRGSTRSMQQSIVSGVQPSVADSHRSKHSQSESSIPVGAIIAAHPPSLGRSSTYHMRDPRRPPRVQPTPWSLRLRSDDEETSPIHAWLFFIGFIPFPVWWLASFLRIPETRRVGGTDTEKAVTLDDPQVEHDARSWRFRCRVMSAISLFTYIPFIVLVAIFAPR</sequence>
<gene>
    <name evidence="3" type="ORF">PHLGIDRAFT_121893</name>
</gene>
<feature type="region of interest" description="Disordered" evidence="1">
    <location>
        <begin position="154"/>
        <end position="466"/>
    </location>
</feature>
<name>A0A0C3S4P5_PHLG1</name>
<keyword evidence="2" id="KW-0812">Transmembrane</keyword>
<keyword evidence="4" id="KW-1185">Reference proteome</keyword>
<evidence type="ECO:0000313" key="4">
    <source>
        <dbReference type="Proteomes" id="UP000053257"/>
    </source>
</evidence>
<dbReference type="OrthoDB" id="3266087at2759"/>
<dbReference type="EMBL" id="KN840634">
    <property type="protein sequence ID" value="KIP03095.1"/>
    <property type="molecule type" value="Genomic_DNA"/>
</dbReference>
<feature type="compositionally biased region" description="Polar residues" evidence="1">
    <location>
        <begin position="440"/>
        <end position="449"/>
    </location>
</feature>